<dbReference type="Proteomes" id="UP001344906">
    <property type="component" value="Unassembled WGS sequence"/>
</dbReference>
<evidence type="ECO:0000313" key="1">
    <source>
        <dbReference type="EMBL" id="GLV58931.1"/>
    </source>
</evidence>
<gene>
    <name evidence="1" type="ORF">KDH_57590</name>
</gene>
<reference evidence="1 2" key="1">
    <citation type="submission" date="2023-02" db="EMBL/GenBank/DDBJ databases">
        <title>Dictyobacter halimunensis sp. nov., a new member of the class Ktedonobacteria from forest soil in a geothermal area.</title>
        <authorList>
            <person name="Rachmania M.K."/>
            <person name="Ningsih F."/>
            <person name="Sakai Y."/>
            <person name="Yabe S."/>
            <person name="Yokota A."/>
            <person name="Sjamsuridzal W."/>
        </authorList>
    </citation>
    <scope>NUCLEOTIDE SEQUENCE [LARGE SCALE GENOMIC DNA]</scope>
    <source>
        <strain evidence="1 2">S3.2.2.5</strain>
    </source>
</reference>
<accession>A0ABQ6G092</accession>
<organism evidence="1 2">
    <name type="scientific">Dictyobacter halimunensis</name>
    <dbReference type="NCBI Taxonomy" id="3026934"/>
    <lineage>
        <taxon>Bacteria</taxon>
        <taxon>Bacillati</taxon>
        <taxon>Chloroflexota</taxon>
        <taxon>Ktedonobacteria</taxon>
        <taxon>Ktedonobacterales</taxon>
        <taxon>Dictyobacteraceae</taxon>
        <taxon>Dictyobacter</taxon>
    </lineage>
</organism>
<keyword evidence="2" id="KW-1185">Reference proteome</keyword>
<name>A0ABQ6G092_9CHLR</name>
<comment type="caution">
    <text evidence="1">The sequence shown here is derived from an EMBL/GenBank/DDBJ whole genome shotgun (WGS) entry which is preliminary data.</text>
</comment>
<dbReference type="EMBL" id="BSRI01000002">
    <property type="protein sequence ID" value="GLV58931.1"/>
    <property type="molecule type" value="Genomic_DNA"/>
</dbReference>
<sequence>MVIPTLDQTEGIWMARTEEGGYYYIQDVFPDIVARNTLHRDNCHALLRRGSLVPEQRDAFHSAQGVWESSRRYCHKFY</sequence>
<protein>
    <submittedName>
        <fullName evidence="1">Uncharacterized protein</fullName>
    </submittedName>
</protein>
<proteinExistence type="predicted"/>
<evidence type="ECO:0000313" key="2">
    <source>
        <dbReference type="Proteomes" id="UP001344906"/>
    </source>
</evidence>